<evidence type="ECO:0000313" key="3">
    <source>
        <dbReference type="Proteomes" id="UP000307943"/>
    </source>
</evidence>
<dbReference type="EMBL" id="VDCQ01000050">
    <property type="protein sequence ID" value="TNJ62967.1"/>
    <property type="molecule type" value="Genomic_DNA"/>
</dbReference>
<dbReference type="OrthoDB" id="185675at2"/>
<dbReference type="Proteomes" id="UP000307943">
    <property type="component" value="Unassembled WGS sequence"/>
</dbReference>
<accession>A0A5C4T3U8</accession>
<keyword evidence="3" id="KW-1185">Reference proteome</keyword>
<dbReference type="InterPro" id="IPR040751">
    <property type="entry name" value="SbsC_C"/>
</dbReference>
<proteinExistence type="predicted"/>
<protein>
    <recommendedName>
        <fullName evidence="1">S-layer protein SbsC C-terminal domain-containing protein</fullName>
    </recommendedName>
</protein>
<feature type="domain" description="S-layer protein SbsC C-terminal" evidence="1">
    <location>
        <begin position="197"/>
        <end position="274"/>
    </location>
</feature>
<dbReference type="AlphaFoldDB" id="A0A5C4T3U8"/>
<sequence>MIGKEVERGRMPYARKRSKLSGVYRTFLLLLLCVCSMFPGVPRAGAESVPPIAVLYPTEAVIVRPNESVNIQVAALGWEAVELREGAQVVGGSTEGGPNRSIAVVFPTEGIHNLEAVGVTGPVRSVPRQLPPILVKSGAANIADIVPFANRQPADVPDFNGDGNKATSADKRDDLRVALGLVRPLMYPGPAAGYTIQPGMSPGSIRIDYVPQNGGALYYELTESTRNVPAVGSAARGKPYMPGEDIAGANYGYAYLALSEADAQGKVVRFSHVGLHDAMFQSSLRGSVVDWNNSPVFGATLEFRAGTDNTSGSAVAQTATDAMGMFNVDLPAGPYTIKLLAAGYERSSFNVTVSRGENNHEVLKAISELKADQIRIVLTWGAAARDLDSHLLGPDGDGGIFHVYYANTVSTNTYGEIAKLDRDDTNHNGRETVTVTTVNRNVYGTFNYYVHNYSWGEGSLRGSNAKVEVYLGTQSEEGGDVNETLIKSYAVPAGPGQERYWEVMHLIVSPDELLVADINQVRESSPILTKIIGAEPYEGASNRIRLQYLDNTGYIDGVYDQVELDDLQVSAALDGDPYGLSGLQYDKASRVLSFDPIPSAATARQLILTVQAKPDSKRLIPGTATAELIVPAAAGKTEILGLTDLTQIGLGNPFKVGLSLANPTVTGLTYGDLSVTGSVYNTVTGATYANVDLSGITITNDGGWVIFFNLNRESFVYPYNTAMRLTLTVTAKPDSALLTGSATDVTIFSFPLFLGIESEPFAAFALKSPPYAGEALP</sequence>
<reference evidence="2 3" key="1">
    <citation type="submission" date="2019-05" db="EMBL/GenBank/DDBJ databases">
        <title>We sequenced the genome of Paenibacillus hemerocallicola KCTC 33185 for further insight into its adaptation and study the phylogeny of Paenibacillus.</title>
        <authorList>
            <person name="Narsing Rao M.P."/>
        </authorList>
    </citation>
    <scope>NUCLEOTIDE SEQUENCE [LARGE SCALE GENOMIC DNA]</scope>
    <source>
        <strain evidence="2 3">KCTC 33185</strain>
    </source>
</reference>
<dbReference type="InterPro" id="IPR008969">
    <property type="entry name" value="CarboxyPept-like_regulatory"/>
</dbReference>
<name>A0A5C4T3U8_9BACL</name>
<dbReference type="Pfam" id="PF18316">
    <property type="entry name" value="S-l_SbsC_C"/>
    <property type="match status" value="1"/>
</dbReference>
<gene>
    <name evidence="2" type="ORF">FE784_27820</name>
</gene>
<dbReference type="SUPFAM" id="SSF49464">
    <property type="entry name" value="Carboxypeptidase regulatory domain-like"/>
    <property type="match status" value="1"/>
</dbReference>
<dbReference type="RefSeq" id="WP_139605524.1">
    <property type="nucleotide sequence ID" value="NZ_VDCQ01000050.1"/>
</dbReference>
<dbReference type="Gene3D" id="2.60.40.1120">
    <property type="entry name" value="Carboxypeptidase-like, regulatory domain"/>
    <property type="match status" value="1"/>
</dbReference>
<evidence type="ECO:0000313" key="2">
    <source>
        <dbReference type="EMBL" id="TNJ62967.1"/>
    </source>
</evidence>
<organism evidence="2 3">
    <name type="scientific">Paenibacillus hemerocallicola</name>
    <dbReference type="NCBI Taxonomy" id="1172614"/>
    <lineage>
        <taxon>Bacteria</taxon>
        <taxon>Bacillati</taxon>
        <taxon>Bacillota</taxon>
        <taxon>Bacilli</taxon>
        <taxon>Bacillales</taxon>
        <taxon>Paenibacillaceae</taxon>
        <taxon>Paenibacillus</taxon>
    </lineage>
</organism>
<evidence type="ECO:0000259" key="1">
    <source>
        <dbReference type="Pfam" id="PF18316"/>
    </source>
</evidence>
<comment type="caution">
    <text evidence="2">The sequence shown here is derived from an EMBL/GenBank/DDBJ whole genome shotgun (WGS) entry which is preliminary data.</text>
</comment>
<dbReference type="Pfam" id="PF13620">
    <property type="entry name" value="CarboxypepD_reg"/>
    <property type="match status" value="1"/>
</dbReference>